<proteinExistence type="predicted"/>
<evidence type="ECO:0000313" key="1">
    <source>
        <dbReference type="EMBL" id="KAH9510925.1"/>
    </source>
</evidence>
<name>A0A922L403_DERFA</name>
<dbReference type="EMBL" id="ASGP02000004">
    <property type="protein sequence ID" value="KAH9510925.1"/>
    <property type="molecule type" value="Genomic_DNA"/>
</dbReference>
<dbReference type="AlphaFoldDB" id="A0A922L403"/>
<protein>
    <submittedName>
        <fullName evidence="1">Uncharacterized protein</fullName>
    </submittedName>
</protein>
<reference evidence="1" key="1">
    <citation type="submission" date="2013-05" db="EMBL/GenBank/DDBJ databases">
        <authorList>
            <person name="Yim A.K.Y."/>
            <person name="Chan T.F."/>
            <person name="Ji K.M."/>
            <person name="Liu X.Y."/>
            <person name="Zhou J.W."/>
            <person name="Li R.Q."/>
            <person name="Yang K.Y."/>
            <person name="Li J."/>
            <person name="Li M."/>
            <person name="Law P.T.W."/>
            <person name="Wu Y.L."/>
            <person name="Cai Z.L."/>
            <person name="Qin H."/>
            <person name="Bao Y."/>
            <person name="Leung R.K.K."/>
            <person name="Ng P.K.S."/>
            <person name="Zou J."/>
            <person name="Zhong X.J."/>
            <person name="Ran P.X."/>
            <person name="Zhong N.S."/>
            <person name="Liu Z.G."/>
            <person name="Tsui S.K.W."/>
        </authorList>
    </citation>
    <scope>NUCLEOTIDE SEQUENCE</scope>
    <source>
        <strain evidence="1">Derf</strain>
        <tissue evidence="1">Whole organism</tissue>
    </source>
</reference>
<keyword evidence="2" id="KW-1185">Reference proteome</keyword>
<accession>A0A922L403</accession>
<sequence>MIHNLLDHCHMNCLTSSNSSRIKFFCCCGRHFSDSYSNNAQILLDMRLFAHTIILRRYFM</sequence>
<organism evidence="1 2">
    <name type="scientific">Dermatophagoides farinae</name>
    <name type="common">American house dust mite</name>
    <dbReference type="NCBI Taxonomy" id="6954"/>
    <lineage>
        <taxon>Eukaryota</taxon>
        <taxon>Metazoa</taxon>
        <taxon>Ecdysozoa</taxon>
        <taxon>Arthropoda</taxon>
        <taxon>Chelicerata</taxon>
        <taxon>Arachnida</taxon>
        <taxon>Acari</taxon>
        <taxon>Acariformes</taxon>
        <taxon>Sarcoptiformes</taxon>
        <taxon>Astigmata</taxon>
        <taxon>Psoroptidia</taxon>
        <taxon>Analgoidea</taxon>
        <taxon>Pyroglyphidae</taxon>
        <taxon>Dermatophagoidinae</taxon>
        <taxon>Dermatophagoides</taxon>
    </lineage>
</organism>
<dbReference type="Proteomes" id="UP000790347">
    <property type="component" value="Unassembled WGS sequence"/>
</dbReference>
<comment type="caution">
    <text evidence="1">The sequence shown here is derived from an EMBL/GenBank/DDBJ whole genome shotgun (WGS) entry which is preliminary data.</text>
</comment>
<gene>
    <name evidence="1" type="ORF">DERF_009415</name>
</gene>
<reference evidence="1" key="2">
    <citation type="journal article" date="2022" name="Res Sq">
        <title>Comparative Genomics Reveals Insights into the Divergent Evolution of Astigmatic Mites and Household Pest Adaptations.</title>
        <authorList>
            <person name="Xiong Q."/>
            <person name="Wan A.T.-Y."/>
            <person name="Liu X.-Y."/>
            <person name="Fung C.S.-H."/>
            <person name="Xiao X."/>
            <person name="Malainual N."/>
            <person name="Hou J."/>
            <person name="Wang L."/>
            <person name="Wang M."/>
            <person name="Yang K."/>
            <person name="Cui Y."/>
            <person name="Leung E."/>
            <person name="Nong W."/>
            <person name="Shin S.-K."/>
            <person name="Au S."/>
            <person name="Jeong K.Y."/>
            <person name="Chew F.T."/>
            <person name="Hui J."/>
            <person name="Leung T.F."/>
            <person name="Tungtrongchitr A."/>
            <person name="Zhong N."/>
            <person name="Liu Z."/>
            <person name="Tsui S."/>
        </authorList>
    </citation>
    <scope>NUCLEOTIDE SEQUENCE</scope>
    <source>
        <strain evidence="1">Derf</strain>
        <tissue evidence="1">Whole organism</tissue>
    </source>
</reference>
<evidence type="ECO:0000313" key="2">
    <source>
        <dbReference type="Proteomes" id="UP000790347"/>
    </source>
</evidence>